<gene>
    <name evidence="1" type="ORF">DFP77_10611</name>
</gene>
<dbReference type="Proteomes" id="UP000253506">
    <property type="component" value="Unassembled WGS sequence"/>
</dbReference>
<proteinExistence type="predicted"/>
<dbReference type="EMBL" id="QPJQ01000006">
    <property type="protein sequence ID" value="RCX07144.1"/>
    <property type="molecule type" value="Genomic_DNA"/>
</dbReference>
<comment type="caution">
    <text evidence="1">The sequence shown here is derived from an EMBL/GenBank/DDBJ whole genome shotgun (WGS) entry which is preliminary data.</text>
</comment>
<accession>A0A369AI83</accession>
<evidence type="ECO:0000313" key="1">
    <source>
        <dbReference type="EMBL" id="RCX07144.1"/>
    </source>
</evidence>
<name>A0A369AI83_9GAMM</name>
<organism evidence="1 2">
    <name type="scientific">Marinomonas foliarum</name>
    <dbReference type="NCBI Taxonomy" id="491950"/>
    <lineage>
        <taxon>Bacteria</taxon>
        <taxon>Pseudomonadati</taxon>
        <taxon>Pseudomonadota</taxon>
        <taxon>Gammaproteobacteria</taxon>
        <taxon>Oceanospirillales</taxon>
        <taxon>Oceanospirillaceae</taxon>
        <taxon>Marinomonas</taxon>
    </lineage>
</organism>
<evidence type="ECO:0000313" key="2">
    <source>
        <dbReference type="Proteomes" id="UP000253506"/>
    </source>
</evidence>
<protein>
    <submittedName>
        <fullName evidence="1">Uncharacterized protein</fullName>
    </submittedName>
</protein>
<sequence length="34" mass="3810">MLDDSKDDTIVFKFPTNDPCFPYYAGGVLIPTTQ</sequence>
<dbReference type="AlphaFoldDB" id="A0A369AI83"/>
<reference evidence="1 2" key="1">
    <citation type="submission" date="2018-07" db="EMBL/GenBank/DDBJ databases">
        <title>Genomic Encyclopedia of Type Strains, Phase III (KMG-III): the genomes of soil and plant-associated and newly described type strains.</title>
        <authorList>
            <person name="Whitman W."/>
        </authorList>
    </citation>
    <scope>NUCLEOTIDE SEQUENCE [LARGE SCALE GENOMIC DNA]</scope>
    <source>
        <strain evidence="1 2">CECT 7731</strain>
    </source>
</reference>